<name>A0A8H6YIZ1_9AGAR</name>
<accession>A0A8H6YIZ1</accession>
<dbReference type="OrthoDB" id="3071602at2759"/>
<dbReference type="EMBL" id="JACAZI010000005">
    <property type="protein sequence ID" value="KAF7360668.1"/>
    <property type="molecule type" value="Genomic_DNA"/>
</dbReference>
<comment type="caution">
    <text evidence="1">The sequence shown here is derived from an EMBL/GenBank/DDBJ whole genome shotgun (WGS) entry which is preliminary data.</text>
</comment>
<sequence>MHSSSPLNVEELLQQCITHLDNSPRDLKSCALVSRLWVYAAQSRLFRAPNIGTDPFSSTPELSWVHFLDTLHSSPHLISHIRYLDIQLGPEALETLSRICTVHFTHLETVAFLYRGDLQGIALAALHQLLILSMRLRRVKLLCTFEDPKNFARLWEGCAPGIRHVTLICDSCEPALIATEALDGLGPLLCSDPQGDTGRRPQGIIRIALESLQLRSTQMLDYRLLHHSCPFDLSRLKVLRVGWRAHVPWQYFAQAVQSIEALDIALNRTTTTLSLSTFPNLAFLRIYLPPSIPDEERLSMIERLFHSIGLKHATTLRKIVIFPGRGVLKLTTDSALCKQLDWTLSSLSDITPIWSPRPKAMTSSASLPTPMVELEMDADSYEGVRPYFPRLNAMGTLRRSDGHDMEY</sequence>
<gene>
    <name evidence="1" type="ORF">MVEN_00798500</name>
</gene>
<protein>
    <recommendedName>
        <fullName evidence="3">F-box domain-containing protein</fullName>
    </recommendedName>
</protein>
<keyword evidence="2" id="KW-1185">Reference proteome</keyword>
<organism evidence="1 2">
    <name type="scientific">Mycena venus</name>
    <dbReference type="NCBI Taxonomy" id="2733690"/>
    <lineage>
        <taxon>Eukaryota</taxon>
        <taxon>Fungi</taxon>
        <taxon>Dikarya</taxon>
        <taxon>Basidiomycota</taxon>
        <taxon>Agaricomycotina</taxon>
        <taxon>Agaricomycetes</taxon>
        <taxon>Agaricomycetidae</taxon>
        <taxon>Agaricales</taxon>
        <taxon>Marasmiineae</taxon>
        <taxon>Mycenaceae</taxon>
        <taxon>Mycena</taxon>
    </lineage>
</organism>
<evidence type="ECO:0000313" key="1">
    <source>
        <dbReference type="EMBL" id="KAF7360668.1"/>
    </source>
</evidence>
<evidence type="ECO:0000313" key="2">
    <source>
        <dbReference type="Proteomes" id="UP000620124"/>
    </source>
</evidence>
<dbReference type="Proteomes" id="UP000620124">
    <property type="component" value="Unassembled WGS sequence"/>
</dbReference>
<reference evidence="1" key="1">
    <citation type="submission" date="2020-05" db="EMBL/GenBank/DDBJ databases">
        <title>Mycena genomes resolve the evolution of fungal bioluminescence.</title>
        <authorList>
            <person name="Tsai I.J."/>
        </authorList>
    </citation>
    <scope>NUCLEOTIDE SEQUENCE</scope>
    <source>
        <strain evidence="1">CCC161011</strain>
    </source>
</reference>
<proteinExistence type="predicted"/>
<dbReference type="AlphaFoldDB" id="A0A8H6YIZ1"/>
<evidence type="ECO:0008006" key="3">
    <source>
        <dbReference type="Google" id="ProtNLM"/>
    </source>
</evidence>